<organism evidence="2">
    <name type="scientific">marine sediment metagenome</name>
    <dbReference type="NCBI Taxonomy" id="412755"/>
    <lineage>
        <taxon>unclassified sequences</taxon>
        <taxon>metagenomes</taxon>
        <taxon>ecological metagenomes</taxon>
    </lineage>
</organism>
<feature type="domain" description="YopX protein" evidence="1">
    <location>
        <begin position="49"/>
        <end position="111"/>
    </location>
</feature>
<dbReference type="Gene3D" id="2.30.30.290">
    <property type="entry name" value="YopX-like domains"/>
    <property type="match status" value="1"/>
</dbReference>
<dbReference type="EMBL" id="LAZR01062338">
    <property type="protein sequence ID" value="KKK61731.1"/>
    <property type="molecule type" value="Genomic_DNA"/>
</dbReference>
<dbReference type="AlphaFoldDB" id="A0A0F8ZPA1"/>
<comment type="caution">
    <text evidence="2">The sequence shown here is derived from an EMBL/GenBank/DDBJ whole genome shotgun (WGS) entry which is preliminary data.</text>
</comment>
<dbReference type="InterPro" id="IPR023385">
    <property type="entry name" value="YopX-like_C"/>
</dbReference>
<protein>
    <recommendedName>
        <fullName evidence="1">YopX protein domain-containing protein</fullName>
    </recommendedName>
</protein>
<proteinExistence type="predicted"/>
<reference evidence="2" key="1">
    <citation type="journal article" date="2015" name="Nature">
        <title>Complex archaea that bridge the gap between prokaryotes and eukaryotes.</title>
        <authorList>
            <person name="Spang A."/>
            <person name="Saw J.H."/>
            <person name="Jorgensen S.L."/>
            <person name="Zaremba-Niedzwiedzka K."/>
            <person name="Martijn J."/>
            <person name="Lind A.E."/>
            <person name="van Eijk R."/>
            <person name="Schleper C."/>
            <person name="Guy L."/>
            <person name="Ettema T.J."/>
        </authorList>
    </citation>
    <scope>NUCLEOTIDE SEQUENCE</scope>
</reference>
<dbReference type="InterPro" id="IPR019096">
    <property type="entry name" value="YopX_protein"/>
</dbReference>
<dbReference type="Pfam" id="PF09643">
    <property type="entry name" value="YopX"/>
    <property type="match status" value="1"/>
</dbReference>
<dbReference type="SUPFAM" id="SSF159006">
    <property type="entry name" value="YopX-like"/>
    <property type="match status" value="1"/>
</dbReference>
<accession>A0A0F8ZPA1</accession>
<gene>
    <name evidence="2" type="ORF">LCGC14_3011380</name>
</gene>
<evidence type="ECO:0000259" key="1">
    <source>
        <dbReference type="Pfam" id="PF09643"/>
    </source>
</evidence>
<sequence>MNNIKFRQAIFLGDEFHHWHYWGFIDGAFIGPETNLSSTSEALKNSQMFTTLLDKNKARIYEGDKVKDWHNDYKAVVVEWDEGWSGFAPFINFTNHHQSDMTEVIGNIYESD</sequence>
<name>A0A0F8ZPA1_9ZZZZ</name>
<evidence type="ECO:0000313" key="2">
    <source>
        <dbReference type="EMBL" id="KKK61731.1"/>
    </source>
</evidence>